<dbReference type="SUPFAM" id="SSF111384">
    <property type="entry name" value="OmpH-like"/>
    <property type="match status" value="1"/>
</dbReference>
<evidence type="ECO:0000313" key="4">
    <source>
        <dbReference type="EMBL" id="MDO5975417.1"/>
    </source>
</evidence>
<evidence type="ECO:0000256" key="2">
    <source>
        <dbReference type="ARBA" id="ARBA00022729"/>
    </source>
</evidence>
<keyword evidence="5" id="KW-1185">Reference proteome</keyword>
<gene>
    <name evidence="4" type="ORF">Q4Q40_14570</name>
</gene>
<dbReference type="PROSITE" id="PS51257">
    <property type="entry name" value="PROKAR_LIPOPROTEIN"/>
    <property type="match status" value="1"/>
</dbReference>
<dbReference type="PANTHER" id="PTHR35089">
    <property type="entry name" value="CHAPERONE PROTEIN SKP"/>
    <property type="match status" value="1"/>
</dbReference>
<dbReference type="Gene3D" id="3.30.910.20">
    <property type="entry name" value="Skp domain"/>
    <property type="match status" value="1"/>
</dbReference>
<comment type="caution">
    <text evidence="4">The sequence shown here is derived from an EMBL/GenBank/DDBJ whole genome shotgun (WGS) entry which is preliminary data.</text>
</comment>
<dbReference type="RefSeq" id="WP_303302615.1">
    <property type="nucleotide sequence ID" value="NZ_BAABDA010000055.1"/>
</dbReference>
<sequence>MNKIVYVLLVAFVLTSCQKEKIGFIDNGIVINDFQEKKDLETKFQEKEEALKKRADSIGKAFQNEYLSVQTKAQNLFQRNKRKEAEQLMAPFQQKAQQLEQQIQIEQQQFQKDFQIEIDSLIVKVKDFVKDYGKKNGYTYILGTSDAAATVLYGTDENDLTKTILDALNETYKK</sequence>
<dbReference type="PANTHER" id="PTHR35089:SF1">
    <property type="entry name" value="CHAPERONE PROTEIN SKP"/>
    <property type="match status" value="1"/>
</dbReference>
<proteinExistence type="inferred from homology"/>
<evidence type="ECO:0000256" key="1">
    <source>
        <dbReference type="ARBA" id="ARBA00009091"/>
    </source>
</evidence>
<comment type="similarity">
    <text evidence="1">Belongs to the Skp family.</text>
</comment>
<keyword evidence="3" id="KW-0175">Coiled coil</keyword>
<dbReference type="Pfam" id="PF03938">
    <property type="entry name" value="OmpH"/>
    <property type="match status" value="1"/>
</dbReference>
<dbReference type="EMBL" id="JAUOEL010000005">
    <property type="protein sequence ID" value="MDO5975417.1"/>
    <property type="molecule type" value="Genomic_DNA"/>
</dbReference>
<reference evidence="4" key="1">
    <citation type="submission" date="2023-07" db="EMBL/GenBank/DDBJ databases">
        <title>Two novel species in the genus Flavivirga.</title>
        <authorList>
            <person name="Kwon K."/>
        </authorList>
    </citation>
    <scope>NUCLEOTIDE SEQUENCE</scope>
    <source>
        <strain evidence="4">KACC 14158</strain>
    </source>
</reference>
<evidence type="ECO:0000313" key="5">
    <source>
        <dbReference type="Proteomes" id="UP001176806"/>
    </source>
</evidence>
<dbReference type="Proteomes" id="UP001176806">
    <property type="component" value="Unassembled WGS sequence"/>
</dbReference>
<dbReference type="InterPro" id="IPR024930">
    <property type="entry name" value="Skp_dom_sf"/>
</dbReference>
<evidence type="ECO:0000256" key="3">
    <source>
        <dbReference type="SAM" id="Coils"/>
    </source>
</evidence>
<feature type="coiled-coil region" evidence="3">
    <location>
        <begin position="82"/>
        <end position="109"/>
    </location>
</feature>
<dbReference type="SMART" id="SM00935">
    <property type="entry name" value="OmpH"/>
    <property type="match status" value="1"/>
</dbReference>
<accession>A0ABT8WR77</accession>
<keyword evidence="2" id="KW-0732">Signal</keyword>
<dbReference type="InterPro" id="IPR005632">
    <property type="entry name" value="Chaperone_Skp"/>
</dbReference>
<organism evidence="4 5">
    <name type="scientific">Flavivirga jejuensis</name>
    <dbReference type="NCBI Taxonomy" id="870487"/>
    <lineage>
        <taxon>Bacteria</taxon>
        <taxon>Pseudomonadati</taxon>
        <taxon>Bacteroidota</taxon>
        <taxon>Flavobacteriia</taxon>
        <taxon>Flavobacteriales</taxon>
        <taxon>Flavobacteriaceae</taxon>
        <taxon>Flavivirga</taxon>
    </lineage>
</organism>
<name>A0ABT8WR77_9FLAO</name>
<protein>
    <submittedName>
        <fullName evidence="4">OmpH family outer membrane protein</fullName>
    </submittedName>
</protein>